<comment type="caution">
    <text evidence="1">The sequence shown here is derived from an EMBL/GenBank/DDBJ whole genome shotgun (WGS) entry which is preliminary data.</text>
</comment>
<name>A0A2I1GX39_9GLOM</name>
<reference evidence="1 2" key="1">
    <citation type="submission" date="2015-10" db="EMBL/GenBank/DDBJ databases">
        <title>Genome analyses suggest a sexual origin of heterokaryosis in a supposedly ancient asexual fungus.</title>
        <authorList>
            <person name="Ropars J."/>
            <person name="Sedzielewska K."/>
            <person name="Noel J."/>
            <person name="Charron P."/>
            <person name="Farinelli L."/>
            <person name="Marton T."/>
            <person name="Kruger M."/>
            <person name="Pelin A."/>
            <person name="Brachmann A."/>
            <person name="Corradi N."/>
        </authorList>
    </citation>
    <scope>NUCLEOTIDE SEQUENCE [LARGE SCALE GENOMIC DNA]</scope>
    <source>
        <strain evidence="1 2">A4</strain>
    </source>
</reference>
<evidence type="ECO:0000313" key="2">
    <source>
        <dbReference type="Proteomes" id="UP000234323"/>
    </source>
</evidence>
<proteinExistence type="predicted"/>
<accession>A0A2I1GX39</accession>
<dbReference type="EMBL" id="LLXI01000980">
    <property type="protein sequence ID" value="PKY51210.1"/>
    <property type="molecule type" value="Genomic_DNA"/>
</dbReference>
<sequence length="200" mass="23350">MQSINSLREFNSKLLVKITKLKKKNAEIPELRLKFAEIEIENARLKQIIKENARHNRTRTLLKKLRSEFSDTNDEEAMPVVTVLTVDVPDSIIDQINNEVERAPSDLDGNDKEMIDFLSETYKKSISNKIRKRRWKKNKDNQWSYSVLFGPTKIAGKTRGFGKLAKCQNGETLLELYESLIKKLAKLWRKAKLDKTYYKC</sequence>
<protein>
    <submittedName>
        <fullName evidence="1">Uncharacterized protein</fullName>
    </submittedName>
</protein>
<organism evidence="1 2">
    <name type="scientific">Rhizophagus irregularis</name>
    <dbReference type="NCBI Taxonomy" id="588596"/>
    <lineage>
        <taxon>Eukaryota</taxon>
        <taxon>Fungi</taxon>
        <taxon>Fungi incertae sedis</taxon>
        <taxon>Mucoromycota</taxon>
        <taxon>Glomeromycotina</taxon>
        <taxon>Glomeromycetes</taxon>
        <taxon>Glomerales</taxon>
        <taxon>Glomeraceae</taxon>
        <taxon>Rhizophagus</taxon>
    </lineage>
</organism>
<dbReference type="Proteomes" id="UP000234323">
    <property type="component" value="Unassembled WGS sequence"/>
</dbReference>
<dbReference type="AlphaFoldDB" id="A0A2I1GX39"/>
<keyword evidence="2" id="KW-1185">Reference proteome</keyword>
<evidence type="ECO:0000313" key="1">
    <source>
        <dbReference type="EMBL" id="PKY51210.1"/>
    </source>
</evidence>
<gene>
    <name evidence="1" type="ORF">RhiirA4_468085</name>
</gene>
<dbReference type="VEuPathDB" id="FungiDB:FUN_015638"/>